<dbReference type="EMBL" id="JAUIZM010000010">
    <property type="protein sequence ID" value="KAK1362025.1"/>
    <property type="molecule type" value="Genomic_DNA"/>
</dbReference>
<dbReference type="PANTHER" id="PTHR16557:SF2">
    <property type="entry name" value="NUCLEIC ACID DIOXYGENASE ALKBH1"/>
    <property type="match status" value="1"/>
</dbReference>
<keyword evidence="6" id="KW-0408">Iron</keyword>
<evidence type="ECO:0000256" key="4">
    <source>
        <dbReference type="ARBA" id="ARBA00022964"/>
    </source>
</evidence>
<dbReference type="GO" id="GO:0035516">
    <property type="term" value="F:broad specificity oxidative DNA demethylase activity"/>
    <property type="evidence" value="ECO:0007669"/>
    <property type="project" value="TreeGrafter"/>
</dbReference>
<evidence type="ECO:0000256" key="6">
    <source>
        <dbReference type="ARBA" id="ARBA00023004"/>
    </source>
</evidence>
<feature type="region of interest" description="Disordered" evidence="7">
    <location>
        <begin position="67"/>
        <end position="86"/>
    </location>
</feature>
<evidence type="ECO:0000256" key="7">
    <source>
        <dbReference type="SAM" id="MobiDB-lite"/>
    </source>
</evidence>
<evidence type="ECO:0000256" key="2">
    <source>
        <dbReference type="ARBA" id="ARBA00007879"/>
    </source>
</evidence>
<organism evidence="9 10">
    <name type="scientific">Heracleum sosnowskyi</name>
    <dbReference type="NCBI Taxonomy" id="360622"/>
    <lineage>
        <taxon>Eukaryota</taxon>
        <taxon>Viridiplantae</taxon>
        <taxon>Streptophyta</taxon>
        <taxon>Embryophyta</taxon>
        <taxon>Tracheophyta</taxon>
        <taxon>Spermatophyta</taxon>
        <taxon>Magnoliopsida</taxon>
        <taxon>eudicotyledons</taxon>
        <taxon>Gunneridae</taxon>
        <taxon>Pentapetalae</taxon>
        <taxon>asterids</taxon>
        <taxon>campanulids</taxon>
        <taxon>Apiales</taxon>
        <taxon>Apiaceae</taxon>
        <taxon>Apioideae</taxon>
        <taxon>apioid superclade</taxon>
        <taxon>Tordylieae</taxon>
        <taxon>Tordyliinae</taxon>
        <taxon>Heracleum</taxon>
    </lineage>
</organism>
<name>A0AAD8M4R3_9APIA</name>
<keyword evidence="3" id="KW-0479">Metal-binding</keyword>
<evidence type="ECO:0000313" key="9">
    <source>
        <dbReference type="EMBL" id="KAK1362025.1"/>
    </source>
</evidence>
<dbReference type="InterPro" id="IPR027450">
    <property type="entry name" value="AlkB-like"/>
</dbReference>
<dbReference type="GO" id="GO:0035515">
    <property type="term" value="F:oxidative RNA demethylase activity"/>
    <property type="evidence" value="ECO:0007669"/>
    <property type="project" value="TreeGrafter"/>
</dbReference>
<reference evidence="9" key="2">
    <citation type="submission" date="2023-05" db="EMBL/GenBank/DDBJ databases">
        <authorList>
            <person name="Schelkunov M.I."/>
        </authorList>
    </citation>
    <scope>NUCLEOTIDE SEQUENCE</scope>
    <source>
        <strain evidence="9">Hsosn_3</strain>
        <tissue evidence="9">Leaf</tissue>
    </source>
</reference>
<evidence type="ECO:0000313" key="10">
    <source>
        <dbReference type="Proteomes" id="UP001237642"/>
    </source>
</evidence>
<dbReference type="Pfam" id="PF13532">
    <property type="entry name" value="2OG-FeII_Oxy_2"/>
    <property type="match status" value="1"/>
</dbReference>
<evidence type="ECO:0000256" key="1">
    <source>
        <dbReference type="ARBA" id="ARBA00001954"/>
    </source>
</evidence>
<dbReference type="InterPro" id="IPR004574">
    <property type="entry name" value="Alkb"/>
</dbReference>
<dbReference type="AlphaFoldDB" id="A0AAD8M4R3"/>
<feature type="domain" description="Alpha-ketoglutarate-dependent dioxygenase AlkB-like" evidence="8">
    <location>
        <begin position="92"/>
        <end position="202"/>
    </location>
</feature>
<keyword evidence="10" id="KW-1185">Reference proteome</keyword>
<sequence length="210" mass="23462">MISGRGRDAKDDKFQIHDHGPGGSSTTKFSRHWDELVARRSTSMDFGKLNLVHDPPVEVFNSLKHLDNQSGSESVNDHRPSTRSKHMVKIVQTCQKLGRGNGGFYQPVFSNGGSVHSKIMCLGKIWVFETKLYAERRAVDGAEPPPIPSEFHNLVQKAIQDAHAYLLKEDKQSHVESVLPLMTPDICVVNFYTTTGRLGLHQVIFTKLGL</sequence>
<evidence type="ECO:0000256" key="5">
    <source>
        <dbReference type="ARBA" id="ARBA00023002"/>
    </source>
</evidence>
<evidence type="ECO:0000259" key="8">
    <source>
        <dbReference type="Pfam" id="PF13532"/>
    </source>
</evidence>
<accession>A0AAD8M4R3</accession>
<protein>
    <recommendedName>
        <fullName evidence="8">Alpha-ketoglutarate-dependent dioxygenase AlkB-like domain-containing protein</fullName>
    </recommendedName>
</protein>
<gene>
    <name evidence="9" type="ORF">POM88_046499</name>
</gene>
<dbReference type="GO" id="GO:0035513">
    <property type="term" value="P:oxidative RNA demethylation"/>
    <property type="evidence" value="ECO:0007669"/>
    <property type="project" value="TreeGrafter"/>
</dbReference>
<reference evidence="9" key="1">
    <citation type="submission" date="2023-02" db="EMBL/GenBank/DDBJ databases">
        <title>Genome of toxic invasive species Heracleum sosnowskyi carries increased number of genes despite the absence of recent whole-genome duplications.</title>
        <authorList>
            <person name="Schelkunov M."/>
            <person name="Shtratnikova V."/>
            <person name="Makarenko M."/>
            <person name="Klepikova A."/>
            <person name="Omelchenko D."/>
            <person name="Novikova G."/>
            <person name="Obukhova E."/>
            <person name="Bogdanov V."/>
            <person name="Penin A."/>
            <person name="Logacheva M."/>
        </authorList>
    </citation>
    <scope>NUCLEOTIDE SEQUENCE</scope>
    <source>
        <strain evidence="9">Hsosn_3</strain>
        <tissue evidence="9">Leaf</tissue>
    </source>
</reference>
<comment type="cofactor">
    <cofactor evidence="1">
        <name>Fe(2+)</name>
        <dbReference type="ChEBI" id="CHEBI:29033"/>
    </cofactor>
</comment>
<feature type="compositionally biased region" description="Basic and acidic residues" evidence="7">
    <location>
        <begin position="1"/>
        <end position="20"/>
    </location>
</feature>
<keyword evidence="5" id="KW-0560">Oxidoreductase</keyword>
<comment type="caution">
    <text evidence="9">The sequence shown here is derived from an EMBL/GenBank/DDBJ whole genome shotgun (WGS) entry which is preliminary data.</text>
</comment>
<dbReference type="PANTHER" id="PTHR16557">
    <property type="entry name" value="ALKYLATED DNA REPAIR PROTEIN ALKB-RELATED"/>
    <property type="match status" value="1"/>
</dbReference>
<evidence type="ECO:0000256" key="3">
    <source>
        <dbReference type="ARBA" id="ARBA00022723"/>
    </source>
</evidence>
<dbReference type="GO" id="GO:0005737">
    <property type="term" value="C:cytoplasm"/>
    <property type="evidence" value="ECO:0007669"/>
    <property type="project" value="TreeGrafter"/>
</dbReference>
<dbReference type="Gene3D" id="2.60.120.590">
    <property type="entry name" value="Alpha-ketoglutarate-dependent dioxygenase AlkB-like"/>
    <property type="match status" value="1"/>
</dbReference>
<keyword evidence="4" id="KW-0223">Dioxygenase</keyword>
<feature type="region of interest" description="Disordered" evidence="7">
    <location>
        <begin position="1"/>
        <end position="29"/>
    </location>
</feature>
<comment type="similarity">
    <text evidence="2">Belongs to the alkB family.</text>
</comment>
<dbReference type="Proteomes" id="UP001237642">
    <property type="component" value="Unassembled WGS sequence"/>
</dbReference>
<dbReference type="SUPFAM" id="SSF51197">
    <property type="entry name" value="Clavaminate synthase-like"/>
    <property type="match status" value="1"/>
</dbReference>
<dbReference type="InterPro" id="IPR037151">
    <property type="entry name" value="AlkB-like_sf"/>
</dbReference>
<dbReference type="GO" id="GO:0008198">
    <property type="term" value="F:ferrous iron binding"/>
    <property type="evidence" value="ECO:0007669"/>
    <property type="project" value="TreeGrafter"/>
</dbReference>
<proteinExistence type="inferred from homology"/>